<accession>A0A1E5H776</accession>
<keyword evidence="2" id="KW-1185">Reference proteome</keyword>
<dbReference type="InterPro" id="IPR010424">
    <property type="entry name" value="EutQ"/>
</dbReference>
<dbReference type="SUPFAM" id="SSF51182">
    <property type="entry name" value="RmlC-like cupins"/>
    <property type="match status" value="1"/>
</dbReference>
<dbReference type="InterPro" id="IPR011051">
    <property type="entry name" value="RmlC_Cupin_sf"/>
</dbReference>
<evidence type="ECO:0000313" key="2">
    <source>
        <dbReference type="Proteomes" id="UP000095094"/>
    </source>
</evidence>
<dbReference type="PANTHER" id="PTHR36169">
    <property type="entry name" value="ETHANOLAMINE UTILIZATION PROTEIN EUTQ"/>
    <property type="match status" value="1"/>
</dbReference>
<dbReference type="RefSeq" id="WP_069662133.1">
    <property type="nucleotide sequence ID" value="NZ_JBHUJJ010000001.1"/>
</dbReference>
<evidence type="ECO:0000313" key="1">
    <source>
        <dbReference type="EMBL" id="OEG20828.1"/>
    </source>
</evidence>
<dbReference type="EMBL" id="MIJY01000001">
    <property type="protein sequence ID" value="OEG20828.1"/>
    <property type="molecule type" value="Genomic_DNA"/>
</dbReference>
<proteinExistence type="predicted"/>
<dbReference type="OrthoDB" id="3828611at2"/>
<reference evidence="2" key="1">
    <citation type="submission" date="2016-09" db="EMBL/GenBank/DDBJ databases">
        <authorList>
            <person name="Gulvik C.A."/>
        </authorList>
    </citation>
    <scope>NUCLEOTIDE SEQUENCE [LARGE SCALE GENOMIC DNA]</scope>
    <source>
        <strain evidence="2">LMG 8895</strain>
    </source>
</reference>
<gene>
    <name evidence="1" type="ORF">BCR25_02685</name>
</gene>
<sequence>MNHLDEEMIRNLVREVLTEQLFKGNDLSKTIDPSGILSIKLPQLDVAEEDRLDTGNPQHKVYCKDLVTLTESPRLGCGLMVMEDTTFDWLLEYDEIDYIIEGRLSVIIDGRTISAGPGEILLIPKGSAIQFSVTGRARFVYVTYPADWQKQ</sequence>
<dbReference type="PANTHER" id="PTHR36169:SF1">
    <property type="entry name" value="ACETATE KINASE EUTQ"/>
    <property type="match status" value="1"/>
</dbReference>
<comment type="caution">
    <text evidence="1">The sequence shown here is derived from an EMBL/GenBank/DDBJ whole genome shotgun (WGS) entry which is preliminary data.</text>
</comment>
<dbReference type="Pfam" id="PF06249">
    <property type="entry name" value="EutQ"/>
    <property type="match status" value="1"/>
</dbReference>
<dbReference type="PATRIC" id="fig|332950.4.peg.23"/>
<organism evidence="1 2">
    <name type="scientific">Enterococcus termitis</name>
    <dbReference type="NCBI Taxonomy" id="332950"/>
    <lineage>
        <taxon>Bacteria</taxon>
        <taxon>Bacillati</taxon>
        <taxon>Bacillota</taxon>
        <taxon>Bacilli</taxon>
        <taxon>Lactobacillales</taxon>
        <taxon>Enterococcaceae</taxon>
        <taxon>Enterococcus</taxon>
    </lineage>
</organism>
<dbReference type="Gene3D" id="2.60.120.10">
    <property type="entry name" value="Jelly Rolls"/>
    <property type="match status" value="1"/>
</dbReference>
<name>A0A1E5H776_9ENTE</name>
<protein>
    <submittedName>
        <fullName evidence="1">Ethanolamine utilization protein EutQ</fullName>
    </submittedName>
</protein>
<dbReference type="CDD" id="cd02228">
    <property type="entry name" value="cupin_EutQ"/>
    <property type="match status" value="1"/>
</dbReference>
<dbReference type="InterPro" id="IPR014710">
    <property type="entry name" value="RmlC-like_jellyroll"/>
</dbReference>
<dbReference type="AlphaFoldDB" id="A0A1E5H776"/>
<dbReference type="Proteomes" id="UP000095094">
    <property type="component" value="Unassembled WGS sequence"/>
</dbReference>